<dbReference type="EMBL" id="ML976987">
    <property type="protein sequence ID" value="KAF1958142.1"/>
    <property type="molecule type" value="Genomic_DNA"/>
</dbReference>
<evidence type="ECO:0000313" key="4">
    <source>
        <dbReference type="Proteomes" id="UP000800035"/>
    </source>
</evidence>
<feature type="transmembrane region" description="Helical" evidence="2">
    <location>
        <begin position="515"/>
        <end position="534"/>
    </location>
</feature>
<name>A0A6A5U2S7_9PLEO</name>
<evidence type="ECO:0000256" key="2">
    <source>
        <dbReference type="SAM" id="Phobius"/>
    </source>
</evidence>
<gene>
    <name evidence="3" type="ORF">CC80DRAFT_441948</name>
</gene>
<dbReference type="Proteomes" id="UP000800035">
    <property type="component" value="Unassembled WGS sequence"/>
</dbReference>
<proteinExistence type="predicted"/>
<protein>
    <submittedName>
        <fullName evidence="3">Uncharacterized protein</fullName>
    </submittedName>
</protein>
<feature type="transmembrane region" description="Helical" evidence="2">
    <location>
        <begin position="38"/>
        <end position="59"/>
    </location>
</feature>
<feature type="region of interest" description="Disordered" evidence="1">
    <location>
        <begin position="626"/>
        <end position="647"/>
    </location>
</feature>
<keyword evidence="4" id="KW-1185">Reference proteome</keyword>
<feature type="transmembrane region" description="Helical" evidence="2">
    <location>
        <begin position="101"/>
        <end position="124"/>
    </location>
</feature>
<dbReference type="AlphaFoldDB" id="A0A6A5U2S7"/>
<organism evidence="3 4">
    <name type="scientific">Byssothecium circinans</name>
    <dbReference type="NCBI Taxonomy" id="147558"/>
    <lineage>
        <taxon>Eukaryota</taxon>
        <taxon>Fungi</taxon>
        <taxon>Dikarya</taxon>
        <taxon>Ascomycota</taxon>
        <taxon>Pezizomycotina</taxon>
        <taxon>Dothideomycetes</taxon>
        <taxon>Pleosporomycetidae</taxon>
        <taxon>Pleosporales</taxon>
        <taxon>Massarineae</taxon>
        <taxon>Massarinaceae</taxon>
        <taxon>Byssothecium</taxon>
    </lineage>
</organism>
<dbReference type="OrthoDB" id="5340195at2759"/>
<evidence type="ECO:0000313" key="3">
    <source>
        <dbReference type="EMBL" id="KAF1958142.1"/>
    </source>
</evidence>
<evidence type="ECO:0000256" key="1">
    <source>
        <dbReference type="SAM" id="MobiDB-lite"/>
    </source>
</evidence>
<sequence length="647" mass="72926">MVLSFIIGLFLAVGQHLLYSSLHHKAIEDEGKKVREVLYGRALAYFSKVAFGGTIIVVYRQRLWTTLRHRALSIWSIDQLFLATEDPTLFFNWETIVKAPILTIIALILWLVPVATIIFSPGALTFGDFFEVSSAIVKVPTLDFAAESLRDWRTPLVLPDGTKKRSLMFYNTTDVKAEEQGWFDYYDQPSLDLTRVSIMTAYSLENHSLNRQDARQTSCGGNFNCTYTTSFVGPGYKCEQVGKGPEDSERLKQMGAPFNTSILVPEGKHLYFAEVDKGEYKSPQAPYLSAQGGVPLKGIPNDLGTFKSEPVLWIGYSINSTEKLPKDSPLAKNWTARYDPRIFHCIHYETKYTVKWNYTEPYYATQVTHEYMTPIVDTNFTKLKNGEPNYNNPFPSSNWVSPFNVAMYKKIAGYHAVGQSMRRFLRGRIELEPEFPGPSYPRVFSEITQTRLVSNITTSPLEDLPTQLQDFYSDAVLSLFSSPLMVVVSEESVLVNRTRFQSTFVYDPAKLWGCYAPVIILTLMILLFGAWTIWQDGTTWSVGFSRVMVTTRNQTLDDISRGACLGNNPFPSELMSTQLQFGVLNEYSEVEVLGMNGLSEIGHCAFGVPSELSPIIKGAPYAGLNRRARSGSAPERRTIKAKKEKVD</sequence>
<keyword evidence="2" id="KW-0472">Membrane</keyword>
<dbReference type="PANTHER" id="PTHR35041:SF3">
    <property type="entry name" value="FORMYLMETHIONINE DEFORMYLASE-LIKE PROTEIN"/>
    <property type="match status" value="1"/>
</dbReference>
<reference evidence="3" key="1">
    <citation type="journal article" date="2020" name="Stud. Mycol.">
        <title>101 Dothideomycetes genomes: a test case for predicting lifestyles and emergence of pathogens.</title>
        <authorList>
            <person name="Haridas S."/>
            <person name="Albert R."/>
            <person name="Binder M."/>
            <person name="Bloem J."/>
            <person name="Labutti K."/>
            <person name="Salamov A."/>
            <person name="Andreopoulos B."/>
            <person name="Baker S."/>
            <person name="Barry K."/>
            <person name="Bills G."/>
            <person name="Bluhm B."/>
            <person name="Cannon C."/>
            <person name="Castanera R."/>
            <person name="Culley D."/>
            <person name="Daum C."/>
            <person name="Ezra D."/>
            <person name="Gonzalez J."/>
            <person name="Henrissat B."/>
            <person name="Kuo A."/>
            <person name="Liang C."/>
            <person name="Lipzen A."/>
            <person name="Lutzoni F."/>
            <person name="Magnuson J."/>
            <person name="Mondo S."/>
            <person name="Nolan M."/>
            <person name="Ohm R."/>
            <person name="Pangilinan J."/>
            <person name="Park H.-J."/>
            <person name="Ramirez L."/>
            <person name="Alfaro M."/>
            <person name="Sun H."/>
            <person name="Tritt A."/>
            <person name="Yoshinaga Y."/>
            <person name="Zwiers L.-H."/>
            <person name="Turgeon B."/>
            <person name="Goodwin S."/>
            <person name="Spatafora J."/>
            <person name="Crous P."/>
            <person name="Grigoriev I."/>
        </authorList>
    </citation>
    <scope>NUCLEOTIDE SEQUENCE</scope>
    <source>
        <strain evidence="3">CBS 675.92</strain>
    </source>
</reference>
<keyword evidence="2" id="KW-0812">Transmembrane</keyword>
<keyword evidence="2" id="KW-1133">Transmembrane helix</keyword>
<accession>A0A6A5U2S7</accession>
<dbReference type="PANTHER" id="PTHR35041">
    <property type="entry name" value="MEDIATOR OF RNA POLYMERASE II TRANSCRIPTION SUBUNIT 1"/>
    <property type="match status" value="1"/>
</dbReference>